<gene>
    <name evidence="1" type="ORF">SAMN05444170_2450</name>
</gene>
<dbReference type="OrthoDB" id="9916871at2"/>
<dbReference type="Proteomes" id="UP000184096">
    <property type="component" value="Chromosome I"/>
</dbReference>
<proteinExistence type="predicted"/>
<dbReference type="RefSeq" id="WP_156898501.1">
    <property type="nucleotide sequence ID" value="NZ_LT670849.1"/>
</dbReference>
<accession>A0A1M7TRI2</accession>
<evidence type="ECO:0000313" key="2">
    <source>
        <dbReference type="Proteomes" id="UP000184096"/>
    </source>
</evidence>
<dbReference type="EMBL" id="LT670849">
    <property type="protein sequence ID" value="SHN73332.1"/>
    <property type="molecule type" value="Genomic_DNA"/>
</dbReference>
<evidence type="ECO:0000313" key="1">
    <source>
        <dbReference type="EMBL" id="SHN73332.1"/>
    </source>
</evidence>
<keyword evidence="2" id="KW-1185">Reference proteome</keyword>
<reference evidence="2" key="1">
    <citation type="submission" date="2016-11" db="EMBL/GenBank/DDBJ databases">
        <authorList>
            <person name="Varghese N."/>
            <person name="Submissions S."/>
        </authorList>
    </citation>
    <scope>NUCLEOTIDE SEQUENCE [LARGE SCALE GENOMIC DNA]</scope>
    <source>
        <strain evidence="2">GAS401</strain>
    </source>
</reference>
<sequence>MLHTLSGKRPKSDLVEDMKEFVAVYDAAEKESSDPKGVAIRMLKLERGKDDIDEPINSVLRGALRMVAAMLDLNAKIPIENRGDQQPTKYEMKAYNKARDEIAEGVILLQKRARQSKSARS</sequence>
<name>A0A1M7TRI2_9BRAD</name>
<protein>
    <submittedName>
        <fullName evidence="1">Uncharacterized protein</fullName>
    </submittedName>
</protein>
<dbReference type="AlphaFoldDB" id="A0A1M7TRI2"/>
<organism evidence="1 2">
    <name type="scientific">Bradyrhizobium erythrophlei</name>
    <dbReference type="NCBI Taxonomy" id="1437360"/>
    <lineage>
        <taxon>Bacteria</taxon>
        <taxon>Pseudomonadati</taxon>
        <taxon>Pseudomonadota</taxon>
        <taxon>Alphaproteobacteria</taxon>
        <taxon>Hyphomicrobiales</taxon>
        <taxon>Nitrobacteraceae</taxon>
        <taxon>Bradyrhizobium</taxon>
    </lineage>
</organism>